<comment type="caution">
    <text evidence="12">The sequence shown here is derived from an EMBL/GenBank/DDBJ whole genome shotgun (WGS) entry which is preliminary data.</text>
</comment>
<dbReference type="AlphaFoldDB" id="A0AA40EVW8"/>
<accession>A0AA40EVW8</accession>
<keyword evidence="13" id="KW-1185">Reference proteome</keyword>
<proteinExistence type="inferred from homology"/>
<evidence type="ECO:0000256" key="10">
    <source>
        <dbReference type="SAM" id="MobiDB-lite"/>
    </source>
</evidence>
<feature type="compositionally biased region" description="Basic and acidic residues" evidence="10">
    <location>
        <begin position="1"/>
        <end position="11"/>
    </location>
</feature>
<organism evidence="12 13">
    <name type="scientific">Schizothecium vesticola</name>
    <dbReference type="NCBI Taxonomy" id="314040"/>
    <lineage>
        <taxon>Eukaryota</taxon>
        <taxon>Fungi</taxon>
        <taxon>Dikarya</taxon>
        <taxon>Ascomycota</taxon>
        <taxon>Pezizomycotina</taxon>
        <taxon>Sordariomycetes</taxon>
        <taxon>Sordariomycetidae</taxon>
        <taxon>Sordariales</taxon>
        <taxon>Schizotheciaceae</taxon>
        <taxon>Schizothecium</taxon>
    </lineage>
</organism>
<keyword evidence="4" id="KW-0926">Vacuole</keyword>
<keyword evidence="6" id="KW-0472">Membrane</keyword>
<feature type="region of interest" description="Disordered" evidence="10">
    <location>
        <begin position="1"/>
        <end position="101"/>
    </location>
</feature>
<name>A0AA40EVW8_9PEZI</name>
<evidence type="ECO:0000256" key="3">
    <source>
        <dbReference type="ARBA" id="ARBA00007426"/>
    </source>
</evidence>
<dbReference type="SMART" id="SM00312">
    <property type="entry name" value="PX"/>
    <property type="match status" value="1"/>
</dbReference>
<dbReference type="InterPro" id="IPR001683">
    <property type="entry name" value="PX_dom"/>
</dbReference>
<evidence type="ECO:0000313" key="12">
    <source>
        <dbReference type="EMBL" id="KAK0746257.1"/>
    </source>
</evidence>
<dbReference type="Pfam" id="PF00787">
    <property type="entry name" value="PX"/>
    <property type="match status" value="1"/>
</dbReference>
<reference evidence="12" key="1">
    <citation type="submission" date="2023-06" db="EMBL/GenBank/DDBJ databases">
        <title>Genome-scale phylogeny and comparative genomics of the fungal order Sordariales.</title>
        <authorList>
            <consortium name="Lawrence Berkeley National Laboratory"/>
            <person name="Hensen N."/>
            <person name="Bonometti L."/>
            <person name="Westerberg I."/>
            <person name="Brannstrom I.O."/>
            <person name="Guillou S."/>
            <person name="Cros-Aarteil S."/>
            <person name="Calhoun S."/>
            <person name="Haridas S."/>
            <person name="Kuo A."/>
            <person name="Mondo S."/>
            <person name="Pangilinan J."/>
            <person name="Riley R."/>
            <person name="LaButti K."/>
            <person name="Andreopoulos B."/>
            <person name="Lipzen A."/>
            <person name="Chen C."/>
            <person name="Yanf M."/>
            <person name="Daum C."/>
            <person name="Ng V."/>
            <person name="Clum A."/>
            <person name="Steindorff A."/>
            <person name="Ohm R."/>
            <person name="Martin F."/>
            <person name="Silar P."/>
            <person name="Natvig D."/>
            <person name="Lalanne C."/>
            <person name="Gautier V."/>
            <person name="Ament-velasquez S.L."/>
            <person name="Kruys A."/>
            <person name="Hutchinson M.I."/>
            <person name="Powell A.J."/>
            <person name="Barry K."/>
            <person name="Miller A.N."/>
            <person name="Grigoriev I.V."/>
            <person name="Debuchy R."/>
            <person name="Gladieux P."/>
            <person name="Thoren M.H."/>
            <person name="Johannesson H."/>
        </authorList>
    </citation>
    <scope>NUCLEOTIDE SEQUENCE</scope>
    <source>
        <strain evidence="12">SMH3187-1</strain>
    </source>
</reference>
<evidence type="ECO:0000256" key="5">
    <source>
        <dbReference type="ARBA" id="ARBA00022753"/>
    </source>
</evidence>
<dbReference type="CDD" id="cd07280">
    <property type="entry name" value="PX_YPT35"/>
    <property type="match status" value="1"/>
</dbReference>
<dbReference type="PANTHER" id="PTHR10555">
    <property type="entry name" value="SORTING NEXIN"/>
    <property type="match status" value="1"/>
</dbReference>
<dbReference type="GO" id="GO:0010008">
    <property type="term" value="C:endosome membrane"/>
    <property type="evidence" value="ECO:0007669"/>
    <property type="project" value="UniProtKB-SubCell"/>
</dbReference>
<comment type="function">
    <text evidence="7">Recruits the lipid transfer protein VPS13 to endosomal and vacuolar membranes.</text>
</comment>
<evidence type="ECO:0000256" key="6">
    <source>
        <dbReference type="ARBA" id="ARBA00023136"/>
    </source>
</evidence>
<evidence type="ECO:0000256" key="4">
    <source>
        <dbReference type="ARBA" id="ARBA00022554"/>
    </source>
</evidence>
<dbReference type="GO" id="GO:0005774">
    <property type="term" value="C:vacuolar membrane"/>
    <property type="evidence" value="ECO:0007669"/>
    <property type="project" value="UniProtKB-SubCell"/>
</dbReference>
<evidence type="ECO:0000256" key="1">
    <source>
        <dbReference type="ARBA" id="ARBA00004148"/>
    </source>
</evidence>
<sequence length="247" mass="27147">MEPASQHDARGDPAAARNGVAMTNGDRAAKSAPMEDQGQERHVTSTPVPRGLVRLFPDDDGGSSADDATGDGDDSEMSPAITSPPYWMTRGPSREPSNVSAEDLPGFITLQDNERDDGPGGSNVYGRDRNRACWARSVQVRDHVLVNGSPTNIGAFVVWNIKVETLNGSYMNICRRYSEFDDLRQRLVQTFPGFEAAVPVLPPKSVISKFRPKFLEKRRAGLQYFLNCILLNPEFSGSPVLKEFLFS</sequence>
<protein>
    <recommendedName>
        <fullName evidence="8">Endosomal/vacuolar adapter protein YPT35</fullName>
    </recommendedName>
    <alternativeName>
        <fullName evidence="9">PX domain-containing protein YPT35</fullName>
    </alternativeName>
</protein>
<dbReference type="GO" id="GO:0032266">
    <property type="term" value="F:phosphatidylinositol-3-phosphate binding"/>
    <property type="evidence" value="ECO:0007669"/>
    <property type="project" value="InterPro"/>
</dbReference>
<dbReference type="InterPro" id="IPR036871">
    <property type="entry name" value="PX_dom_sf"/>
</dbReference>
<evidence type="ECO:0000256" key="7">
    <source>
        <dbReference type="ARBA" id="ARBA00033728"/>
    </source>
</evidence>
<dbReference type="InterPro" id="IPR037917">
    <property type="entry name" value="Ypt35_PX"/>
</dbReference>
<gene>
    <name evidence="12" type="ORF">B0T18DRAFT_411177</name>
</gene>
<evidence type="ECO:0000259" key="11">
    <source>
        <dbReference type="PROSITE" id="PS50195"/>
    </source>
</evidence>
<evidence type="ECO:0000256" key="9">
    <source>
        <dbReference type="ARBA" id="ARBA00033785"/>
    </source>
</evidence>
<evidence type="ECO:0000313" key="13">
    <source>
        <dbReference type="Proteomes" id="UP001172155"/>
    </source>
</evidence>
<keyword evidence="5" id="KW-0967">Endosome</keyword>
<dbReference type="EMBL" id="JAUKUD010000004">
    <property type="protein sequence ID" value="KAK0746257.1"/>
    <property type="molecule type" value="Genomic_DNA"/>
</dbReference>
<dbReference type="PANTHER" id="PTHR10555:SF170">
    <property type="entry name" value="FI18122P1"/>
    <property type="match status" value="1"/>
</dbReference>
<dbReference type="Gene3D" id="3.30.1520.10">
    <property type="entry name" value="Phox-like domain"/>
    <property type="match status" value="1"/>
</dbReference>
<comment type="similarity">
    <text evidence="3">Belongs to the YPT35 family.</text>
</comment>
<evidence type="ECO:0000256" key="8">
    <source>
        <dbReference type="ARBA" id="ARBA00033774"/>
    </source>
</evidence>
<dbReference type="SUPFAM" id="SSF64268">
    <property type="entry name" value="PX domain"/>
    <property type="match status" value="1"/>
</dbReference>
<dbReference type="Proteomes" id="UP001172155">
    <property type="component" value="Unassembled WGS sequence"/>
</dbReference>
<feature type="domain" description="PX" evidence="11">
    <location>
        <begin position="137"/>
        <end position="247"/>
    </location>
</feature>
<dbReference type="PROSITE" id="PS50195">
    <property type="entry name" value="PX"/>
    <property type="match status" value="1"/>
</dbReference>
<comment type="subcellular location">
    <subcellularLocation>
        <location evidence="2">Endosome</location>
    </subcellularLocation>
    <subcellularLocation>
        <location evidence="1">Vacuole membrane</location>
        <topology evidence="1">Peripheral membrane protein</topology>
    </subcellularLocation>
</comment>
<evidence type="ECO:0000256" key="2">
    <source>
        <dbReference type="ARBA" id="ARBA00004177"/>
    </source>
</evidence>